<dbReference type="AlphaFoldDB" id="A0A212F3C4"/>
<dbReference type="Proteomes" id="UP000007151">
    <property type="component" value="Unassembled WGS sequence"/>
</dbReference>
<comment type="caution">
    <text evidence="2">The sequence shown here is derived from an EMBL/GenBank/DDBJ whole genome shotgun (WGS) entry which is preliminary data.</text>
</comment>
<dbReference type="EMBL" id="AGBW02010586">
    <property type="protein sequence ID" value="OWR48213.1"/>
    <property type="molecule type" value="Genomic_DNA"/>
</dbReference>
<keyword evidence="3" id="KW-1185">Reference proteome</keyword>
<evidence type="ECO:0000313" key="2">
    <source>
        <dbReference type="EMBL" id="OWR48213.1"/>
    </source>
</evidence>
<protein>
    <submittedName>
        <fullName evidence="2">Uncharacterized protein</fullName>
    </submittedName>
</protein>
<evidence type="ECO:0000313" key="3">
    <source>
        <dbReference type="Proteomes" id="UP000007151"/>
    </source>
</evidence>
<feature type="compositionally biased region" description="Low complexity" evidence="1">
    <location>
        <begin position="43"/>
        <end position="54"/>
    </location>
</feature>
<proteinExistence type="predicted"/>
<accession>A0A212F3C4</accession>
<reference evidence="2 3" key="1">
    <citation type="journal article" date="2011" name="Cell">
        <title>The monarch butterfly genome yields insights into long-distance migration.</title>
        <authorList>
            <person name="Zhan S."/>
            <person name="Merlin C."/>
            <person name="Boore J.L."/>
            <person name="Reppert S.M."/>
        </authorList>
    </citation>
    <scope>NUCLEOTIDE SEQUENCE [LARGE SCALE GENOMIC DNA]</scope>
    <source>
        <strain evidence="2">F-2</strain>
    </source>
</reference>
<dbReference type="KEGG" id="dpl:KGM_211592"/>
<name>A0A212F3C4_DANPL</name>
<gene>
    <name evidence="2" type="ORF">KGM_211592</name>
</gene>
<organism evidence="2 3">
    <name type="scientific">Danaus plexippus plexippus</name>
    <dbReference type="NCBI Taxonomy" id="278856"/>
    <lineage>
        <taxon>Eukaryota</taxon>
        <taxon>Metazoa</taxon>
        <taxon>Ecdysozoa</taxon>
        <taxon>Arthropoda</taxon>
        <taxon>Hexapoda</taxon>
        <taxon>Insecta</taxon>
        <taxon>Pterygota</taxon>
        <taxon>Neoptera</taxon>
        <taxon>Endopterygota</taxon>
        <taxon>Lepidoptera</taxon>
        <taxon>Glossata</taxon>
        <taxon>Ditrysia</taxon>
        <taxon>Papilionoidea</taxon>
        <taxon>Nymphalidae</taxon>
        <taxon>Danainae</taxon>
        <taxon>Danaini</taxon>
        <taxon>Danaina</taxon>
        <taxon>Danaus</taxon>
        <taxon>Danaus</taxon>
    </lineage>
</organism>
<evidence type="ECO:0000256" key="1">
    <source>
        <dbReference type="SAM" id="MobiDB-lite"/>
    </source>
</evidence>
<dbReference type="InParanoid" id="A0A212F3C4"/>
<sequence length="98" mass="10894">MFIDDVAVISSRLDNIVLEPFKFQAKMRPNTEKPPTCEASKMPPLLHLTPSTTTQRGDFSPVQGVDNPCLLKPQHDIPPTPPPQTDSKPNNFFPQKIG</sequence>
<dbReference type="eggNOG" id="ENOG502TC61">
    <property type="taxonomic scope" value="Eukaryota"/>
</dbReference>
<feature type="region of interest" description="Disordered" evidence="1">
    <location>
        <begin position="28"/>
        <end position="98"/>
    </location>
</feature>